<dbReference type="PANTHER" id="PTHR46593:SF1">
    <property type="entry name" value="TRANSMEMBRANE PROTEIN 64"/>
    <property type="match status" value="1"/>
</dbReference>
<feature type="transmembrane region" description="Helical" evidence="2">
    <location>
        <begin position="206"/>
        <end position="224"/>
    </location>
</feature>
<feature type="compositionally biased region" description="Low complexity" evidence="1">
    <location>
        <begin position="8"/>
        <end position="23"/>
    </location>
</feature>
<evidence type="ECO:0000256" key="2">
    <source>
        <dbReference type="SAM" id="Phobius"/>
    </source>
</evidence>
<proteinExistence type="predicted"/>
<dbReference type="RefSeq" id="XP_033157224.1">
    <property type="nucleotide sequence ID" value="XM_033301333.1"/>
</dbReference>
<accession>A0A6P8JXS2</accession>
<name>A0A6P8JXS2_DROMA</name>
<dbReference type="AlphaFoldDB" id="A0A6P8JXS2"/>
<keyword evidence="2" id="KW-0472">Membrane</keyword>
<keyword evidence="2 5" id="KW-0812">Transmembrane</keyword>
<evidence type="ECO:0000313" key="4">
    <source>
        <dbReference type="Proteomes" id="UP000515162"/>
    </source>
</evidence>
<dbReference type="GO" id="GO:0051480">
    <property type="term" value="P:regulation of cytosolic calcium ion concentration"/>
    <property type="evidence" value="ECO:0007669"/>
    <property type="project" value="TreeGrafter"/>
</dbReference>
<keyword evidence="2" id="KW-1133">Transmembrane helix</keyword>
<feature type="domain" description="VTT" evidence="3">
    <location>
        <begin position="189"/>
        <end position="305"/>
    </location>
</feature>
<feature type="transmembrane region" description="Helical" evidence="2">
    <location>
        <begin position="171"/>
        <end position="200"/>
    </location>
</feature>
<feature type="transmembrane region" description="Helical" evidence="2">
    <location>
        <begin position="130"/>
        <end position="150"/>
    </location>
</feature>
<protein>
    <submittedName>
        <fullName evidence="5">Transmembrane protein 64 isoform X1</fullName>
    </submittedName>
</protein>
<dbReference type="GeneID" id="117139172"/>
<dbReference type="Proteomes" id="UP000515162">
    <property type="component" value="Chromosome 3L"/>
</dbReference>
<feature type="transmembrane region" description="Helical" evidence="2">
    <location>
        <begin position="323"/>
        <end position="342"/>
    </location>
</feature>
<reference evidence="5" key="1">
    <citation type="submission" date="2025-08" db="UniProtKB">
        <authorList>
            <consortium name="RefSeq"/>
        </authorList>
    </citation>
    <scope>IDENTIFICATION</scope>
    <source>
        <strain evidence="5">Mau12</strain>
        <tissue evidence="5">Whole Body</tissue>
    </source>
</reference>
<dbReference type="Pfam" id="PF09335">
    <property type="entry name" value="VTT_dom"/>
    <property type="match status" value="1"/>
</dbReference>
<organism evidence="4 5">
    <name type="scientific">Drosophila mauritiana</name>
    <name type="common">Fruit fly</name>
    <dbReference type="NCBI Taxonomy" id="7226"/>
    <lineage>
        <taxon>Eukaryota</taxon>
        <taxon>Metazoa</taxon>
        <taxon>Ecdysozoa</taxon>
        <taxon>Arthropoda</taxon>
        <taxon>Hexapoda</taxon>
        <taxon>Insecta</taxon>
        <taxon>Pterygota</taxon>
        <taxon>Neoptera</taxon>
        <taxon>Endopterygota</taxon>
        <taxon>Diptera</taxon>
        <taxon>Brachycera</taxon>
        <taxon>Muscomorpha</taxon>
        <taxon>Ephydroidea</taxon>
        <taxon>Drosophilidae</taxon>
        <taxon>Drosophila</taxon>
        <taxon>Sophophora</taxon>
    </lineage>
</organism>
<dbReference type="GO" id="GO:0005783">
    <property type="term" value="C:endoplasmic reticulum"/>
    <property type="evidence" value="ECO:0007669"/>
    <property type="project" value="TreeGrafter"/>
</dbReference>
<feature type="transmembrane region" description="Helical" evidence="2">
    <location>
        <begin position="285"/>
        <end position="303"/>
    </location>
</feature>
<dbReference type="InterPro" id="IPR053069">
    <property type="entry name" value="TVP38/TMEM64"/>
</dbReference>
<feature type="region of interest" description="Disordered" evidence="1">
    <location>
        <begin position="60"/>
        <end position="91"/>
    </location>
</feature>
<dbReference type="InterPro" id="IPR032816">
    <property type="entry name" value="VTT_dom"/>
</dbReference>
<keyword evidence="4" id="KW-1185">Reference proteome</keyword>
<evidence type="ECO:0000259" key="3">
    <source>
        <dbReference type="Pfam" id="PF09335"/>
    </source>
</evidence>
<evidence type="ECO:0000313" key="5">
    <source>
        <dbReference type="RefSeq" id="XP_033157224.1"/>
    </source>
</evidence>
<dbReference type="PANTHER" id="PTHR46593">
    <property type="entry name" value="TRANSMEMBRANE PROTEIN 64"/>
    <property type="match status" value="1"/>
</dbReference>
<sequence>MSLEFEISSSRNNNNNKNKNTYGYSNNNDTNCIMQMPVPASTAPAFPQLIQASCSNAVEVDPPDSSAGAAGNSEALSAAQRTPDTSEDSECDPFLASRRATRSSSTTSVLRNRKRNSWWGRAHSFLTRNWFLGCLVPATILGALVFIGWATRDYARQLLFWIEMQNAWITFAVYMGLFALVSFPVVVGYFVLLITAGYLFGCLRGWVTVILGANLGIAVAHATIRSCRHRIPVQRLIKNDTGRAILRVISGPKAFRVVLFTRLTPIPFGVQNVIFGISSINTRDYHVATLIGLLPAQTINVYLGSTLRSMHEVLSDNDTKLTGYISFLFEVICGVALMFWVLQKARKELSETLLSADYNNEGKHPDVEV</sequence>
<evidence type="ECO:0000256" key="1">
    <source>
        <dbReference type="SAM" id="MobiDB-lite"/>
    </source>
</evidence>
<feature type="region of interest" description="Disordered" evidence="1">
    <location>
        <begin position="1"/>
        <end position="23"/>
    </location>
</feature>
<gene>
    <name evidence="5" type="primary">LOC117139172</name>
</gene>